<keyword evidence="10 14" id="KW-0472">Membrane</keyword>
<evidence type="ECO:0000256" key="4">
    <source>
        <dbReference type="ARBA" id="ARBA00022448"/>
    </source>
</evidence>
<evidence type="ECO:0000256" key="1">
    <source>
        <dbReference type="ARBA" id="ARBA00004429"/>
    </source>
</evidence>
<keyword evidence="4 12" id="KW-0813">Transport</keyword>
<feature type="compositionally biased region" description="Low complexity" evidence="13">
    <location>
        <begin position="81"/>
        <end position="98"/>
    </location>
</feature>
<evidence type="ECO:0000256" key="9">
    <source>
        <dbReference type="ARBA" id="ARBA00022989"/>
    </source>
</evidence>
<evidence type="ECO:0000256" key="13">
    <source>
        <dbReference type="SAM" id="MobiDB-lite"/>
    </source>
</evidence>
<keyword evidence="9 14" id="KW-1133">Transmembrane helix</keyword>
<protein>
    <recommendedName>
        <fullName evidence="3">Biopolymer transport protein ExbB</fullName>
    </recommendedName>
</protein>
<dbReference type="GO" id="GO:0022857">
    <property type="term" value="F:transmembrane transporter activity"/>
    <property type="evidence" value="ECO:0007669"/>
    <property type="project" value="InterPro"/>
</dbReference>
<comment type="function">
    <text evidence="11">Involved in the TonB-dependent energy-dependent transport of various receptor-bound substrates. Protects ExbD from proteolytic degradation and functionally stabilizes TonB.</text>
</comment>
<dbReference type="AlphaFoldDB" id="A0A068TER0"/>
<evidence type="ECO:0000256" key="12">
    <source>
        <dbReference type="RuleBase" id="RU004057"/>
    </source>
</evidence>
<dbReference type="PANTHER" id="PTHR30625:SF16">
    <property type="entry name" value="BIOPOLYMER TRANSPORT PROTEIN EXBB"/>
    <property type="match status" value="1"/>
</dbReference>
<evidence type="ECO:0000256" key="11">
    <source>
        <dbReference type="ARBA" id="ARBA00024816"/>
    </source>
</evidence>
<gene>
    <name evidence="17" type="primary">exbB</name>
    <name evidence="17" type="ORF">RG1141_CH42280</name>
</gene>
<evidence type="ECO:0000259" key="16">
    <source>
        <dbReference type="Pfam" id="PF01618"/>
    </source>
</evidence>
<dbReference type="InterPro" id="IPR050790">
    <property type="entry name" value="ExbB/TolQ_transport"/>
</dbReference>
<dbReference type="GO" id="GO:0005886">
    <property type="term" value="C:plasma membrane"/>
    <property type="evidence" value="ECO:0007669"/>
    <property type="project" value="UniProtKB-SubCell"/>
</dbReference>
<sequence>MALAALAITASMVMAQTPAPDASTQAPPPPQATSPSGAHPTQAAPAPAAQAAPTTSRTAPNEPAASAPQPAVPTGAPASNAAQPTPAGPAQTPAQPPAARQPIDMFTQFLEPGQRSDLPHNLSPWGMFMAADWVVKSVMIGLAFASLTTWTVWLAKTLELAGARTRAARTLKVIRTSRTLSEAVGAAGGRGGPAALMLRSAAEEMQLSEAALDHAHGDGVKERVGSALSRIEAYAGRRMSRGTGVLATIGSTAPFVGLFGTVWGIMNAFIGISESQTTNLAVVAPGIAEALLATAIGLVAAIPAVVIYNVFARSITGYRQLLADAAAGVERLVSRDLDFRKVPPGSRKAPVSLVAGG</sequence>
<comment type="subcellular location">
    <subcellularLocation>
        <location evidence="1">Cell inner membrane</location>
        <topology evidence="1">Multi-pass membrane protein</topology>
    </subcellularLocation>
    <subcellularLocation>
        <location evidence="12">Membrane</location>
        <topology evidence="12">Multi-pass membrane protein</topology>
    </subcellularLocation>
</comment>
<feature type="transmembrane region" description="Helical" evidence="14">
    <location>
        <begin position="245"/>
        <end position="270"/>
    </location>
</feature>
<keyword evidence="15" id="KW-0732">Signal</keyword>
<dbReference type="GO" id="GO:0017038">
    <property type="term" value="P:protein import"/>
    <property type="evidence" value="ECO:0007669"/>
    <property type="project" value="TreeGrafter"/>
</dbReference>
<evidence type="ECO:0000313" key="18">
    <source>
        <dbReference type="Proteomes" id="UP000028186"/>
    </source>
</evidence>
<keyword evidence="5" id="KW-1003">Cell membrane</keyword>
<dbReference type="PANTHER" id="PTHR30625">
    <property type="entry name" value="PROTEIN TOLQ"/>
    <property type="match status" value="1"/>
</dbReference>
<dbReference type="InterPro" id="IPR014164">
    <property type="entry name" value="TonB_ExbB_1"/>
</dbReference>
<feature type="signal peptide" evidence="15">
    <location>
        <begin position="1"/>
        <end position="15"/>
    </location>
</feature>
<keyword evidence="8 12" id="KW-0653">Protein transport</keyword>
<feature type="domain" description="MotA/TolQ/ExbB proton channel" evidence="16">
    <location>
        <begin position="207"/>
        <end position="316"/>
    </location>
</feature>
<comment type="similarity">
    <text evidence="12">Belongs to the exbB/tolQ family.</text>
</comment>
<evidence type="ECO:0000313" key="17">
    <source>
        <dbReference type="EMBL" id="CDN56541.1"/>
    </source>
</evidence>
<evidence type="ECO:0000256" key="15">
    <source>
        <dbReference type="SAM" id="SignalP"/>
    </source>
</evidence>
<feature type="compositionally biased region" description="Low complexity" evidence="13">
    <location>
        <begin position="33"/>
        <end position="60"/>
    </location>
</feature>
<evidence type="ECO:0000256" key="10">
    <source>
        <dbReference type="ARBA" id="ARBA00023136"/>
    </source>
</evidence>
<feature type="transmembrane region" description="Helical" evidence="14">
    <location>
        <begin position="290"/>
        <end position="311"/>
    </location>
</feature>
<dbReference type="EMBL" id="HG938355">
    <property type="protein sequence ID" value="CDN56541.1"/>
    <property type="molecule type" value="Genomic_DNA"/>
</dbReference>
<evidence type="ECO:0000256" key="7">
    <source>
        <dbReference type="ARBA" id="ARBA00022692"/>
    </source>
</evidence>
<evidence type="ECO:0000256" key="6">
    <source>
        <dbReference type="ARBA" id="ARBA00022519"/>
    </source>
</evidence>
<dbReference type="Proteomes" id="UP000028186">
    <property type="component" value="Chromosome I"/>
</dbReference>
<dbReference type="NCBIfam" id="TIGR02797">
    <property type="entry name" value="exbB"/>
    <property type="match status" value="1"/>
</dbReference>
<keyword evidence="7 14" id="KW-0812">Transmembrane</keyword>
<name>A0A068TER0_NEOGA</name>
<dbReference type="PATRIC" id="fig|1028801.3.peg.4296"/>
<dbReference type="KEGG" id="ngl:RG1141_CH42280"/>
<accession>A0A068TER0</accession>
<evidence type="ECO:0000256" key="14">
    <source>
        <dbReference type="SAM" id="Phobius"/>
    </source>
</evidence>
<dbReference type="Pfam" id="PF01618">
    <property type="entry name" value="MotA_ExbB"/>
    <property type="match status" value="1"/>
</dbReference>
<dbReference type="eggNOG" id="COG0811">
    <property type="taxonomic scope" value="Bacteria"/>
</dbReference>
<keyword evidence="6" id="KW-0997">Cell inner membrane</keyword>
<feature type="region of interest" description="Disordered" evidence="13">
    <location>
        <begin position="17"/>
        <end position="98"/>
    </location>
</feature>
<reference evidence="18" key="1">
    <citation type="journal article" date="2014" name="BMC Genomics">
        <title>Genome sequencing of two Neorhizobium galegae strains reveals a noeT gene responsible for the unusual acetylation of the nodulation factors.</title>
        <authorList>
            <person name="Osterman J."/>
            <person name="Marsh J."/>
            <person name="Laine P.K."/>
            <person name="Zeng Z."/>
            <person name="Alatalo E."/>
            <person name="Sullivan J.T."/>
            <person name="Young J.P."/>
            <person name="Thomas-Oates J."/>
            <person name="Paulin L."/>
            <person name="Lindstrom K."/>
        </authorList>
    </citation>
    <scope>NUCLEOTIDE SEQUENCE [LARGE SCALE GENOMIC DNA]</scope>
    <source>
        <strain evidence="18">HAMBI 1141</strain>
    </source>
</reference>
<evidence type="ECO:0000256" key="2">
    <source>
        <dbReference type="ARBA" id="ARBA00011471"/>
    </source>
</evidence>
<evidence type="ECO:0000256" key="5">
    <source>
        <dbReference type="ARBA" id="ARBA00022475"/>
    </source>
</evidence>
<feature type="chain" id="PRO_5012565345" description="Biopolymer transport protein ExbB" evidence="15">
    <location>
        <begin position="16"/>
        <end position="357"/>
    </location>
</feature>
<proteinExistence type="inferred from homology"/>
<feature type="transmembrane region" description="Helical" evidence="14">
    <location>
        <begin position="133"/>
        <end position="155"/>
    </location>
</feature>
<dbReference type="HOGENOM" id="CLU_053325_0_0_5"/>
<comment type="subunit">
    <text evidence="2">The accessory proteins ExbB and ExbD seem to form a complex with TonB.</text>
</comment>
<dbReference type="InterPro" id="IPR002898">
    <property type="entry name" value="MotA_ExbB_proton_chnl"/>
</dbReference>
<evidence type="ECO:0000256" key="8">
    <source>
        <dbReference type="ARBA" id="ARBA00022927"/>
    </source>
</evidence>
<organism evidence="17 18">
    <name type="scientific">Neorhizobium galegae bv. officinalis bv. officinalis str. HAMBI 1141</name>
    <dbReference type="NCBI Taxonomy" id="1028801"/>
    <lineage>
        <taxon>Bacteria</taxon>
        <taxon>Pseudomonadati</taxon>
        <taxon>Pseudomonadota</taxon>
        <taxon>Alphaproteobacteria</taxon>
        <taxon>Hyphomicrobiales</taxon>
        <taxon>Rhizobiaceae</taxon>
        <taxon>Rhizobium/Agrobacterium group</taxon>
        <taxon>Neorhizobium</taxon>
    </lineage>
</organism>
<evidence type="ECO:0000256" key="3">
    <source>
        <dbReference type="ARBA" id="ARBA00022093"/>
    </source>
</evidence>